<name>A0A7C1PBN1_THEPE</name>
<organism evidence="1">
    <name type="scientific">Thermofilum pendens</name>
    <dbReference type="NCBI Taxonomy" id="2269"/>
    <lineage>
        <taxon>Archaea</taxon>
        <taxon>Thermoproteota</taxon>
        <taxon>Thermoprotei</taxon>
        <taxon>Thermofilales</taxon>
        <taxon>Thermofilaceae</taxon>
        <taxon>Thermofilum</taxon>
    </lineage>
</organism>
<proteinExistence type="predicted"/>
<comment type="caution">
    <text evidence="1">The sequence shown here is derived from an EMBL/GenBank/DDBJ whole genome shotgun (WGS) entry which is preliminary data.</text>
</comment>
<dbReference type="EMBL" id="DSKP01000017">
    <property type="protein sequence ID" value="HEB48267.1"/>
    <property type="molecule type" value="Genomic_DNA"/>
</dbReference>
<accession>A0A7C1PBN1</accession>
<evidence type="ECO:0000313" key="1">
    <source>
        <dbReference type="EMBL" id="HEB48267.1"/>
    </source>
</evidence>
<sequence length="126" mass="13764">MLLSAAGNKARVVVMETALKAVLSRARGFKALAVVRGKKPYVAGELDEGVLYKVDELFAFITSTFKQLKGGSVRVILAEYEGRGLVFVKLGFESYMVALYTDLPLGAAYYEARRMAREIAPLLGVI</sequence>
<reference evidence="1" key="1">
    <citation type="journal article" date="2020" name="mSystems">
        <title>Genome- and Community-Level Interaction Insights into Carbon Utilization and Element Cycling Functions of Hydrothermarchaeota in Hydrothermal Sediment.</title>
        <authorList>
            <person name="Zhou Z."/>
            <person name="Liu Y."/>
            <person name="Xu W."/>
            <person name="Pan J."/>
            <person name="Luo Z.H."/>
            <person name="Li M."/>
        </authorList>
    </citation>
    <scope>NUCLEOTIDE SEQUENCE [LARGE SCALE GENOMIC DNA]</scope>
    <source>
        <strain evidence="1">SpSt-25</strain>
    </source>
</reference>
<protein>
    <recommendedName>
        <fullName evidence="2">Roadblock/LAMTOR2 domain-containing protein</fullName>
    </recommendedName>
</protein>
<dbReference type="Gene3D" id="3.30.450.30">
    <property type="entry name" value="Dynein light chain 2a, cytoplasmic"/>
    <property type="match status" value="1"/>
</dbReference>
<dbReference type="AlphaFoldDB" id="A0A7C1PBN1"/>
<gene>
    <name evidence="1" type="ORF">ENP77_00485</name>
</gene>
<dbReference type="SUPFAM" id="SSF103196">
    <property type="entry name" value="Roadblock/LC7 domain"/>
    <property type="match status" value="1"/>
</dbReference>
<evidence type="ECO:0008006" key="2">
    <source>
        <dbReference type="Google" id="ProtNLM"/>
    </source>
</evidence>